<reference evidence="5 6" key="1">
    <citation type="submission" date="2016-01" db="EMBL/GenBank/DDBJ databases">
        <title>The new phylogeny of the genus Mycobacterium.</title>
        <authorList>
            <person name="Tarcisio F."/>
            <person name="Conor M."/>
            <person name="Antonella G."/>
            <person name="Elisabetta G."/>
            <person name="Giulia F.S."/>
            <person name="Sara T."/>
            <person name="Anna F."/>
            <person name="Clotilde B."/>
            <person name="Roberto B."/>
            <person name="Veronica D.S."/>
            <person name="Fabio R."/>
            <person name="Monica P."/>
            <person name="Olivier J."/>
            <person name="Enrico T."/>
            <person name="Nicola S."/>
        </authorList>
    </citation>
    <scope>NUCLEOTIDE SEQUENCE [LARGE SCALE GENOMIC DNA]</scope>
    <source>
        <strain evidence="5 6">DSM 44179</strain>
    </source>
</reference>
<evidence type="ECO:0000313" key="6">
    <source>
        <dbReference type="Proteomes" id="UP000193484"/>
    </source>
</evidence>
<dbReference type="InterPro" id="IPR048389">
    <property type="entry name" value="YciQ-like_C"/>
</dbReference>
<feature type="region of interest" description="Disordered" evidence="1">
    <location>
        <begin position="573"/>
        <end position="593"/>
    </location>
</feature>
<feature type="domain" description="Predicted membrane protein YciQ-like C-terminal" evidence="4">
    <location>
        <begin position="300"/>
        <end position="526"/>
    </location>
</feature>
<name>A0A1X1R1T2_MYCFA</name>
<evidence type="ECO:0000256" key="2">
    <source>
        <dbReference type="SAM" id="Phobius"/>
    </source>
</evidence>
<keyword evidence="6" id="KW-1185">Reference proteome</keyword>
<evidence type="ECO:0000259" key="4">
    <source>
        <dbReference type="Pfam" id="PF20990"/>
    </source>
</evidence>
<dbReference type="InterPro" id="IPR018702">
    <property type="entry name" value="DUF2207"/>
</dbReference>
<keyword evidence="2" id="KW-1133">Transmembrane helix</keyword>
<sequence length="593" mass="62994">MSRLVVGLILGCTIASGVLWPLALALDSKTSESAAEDPVVLTDYRGDFRVEGDGTLLATETITAQFPAFPARHGLFRYWDIGNPNDTRLRHEPRIESITVDGAPAQHEDFYEKGRRFLVAKIGDPHSTMTPGPHVYQLRYRIEGVLTPAGLGAGRDFAGSTGDPAAGQSSFYWNVVAPAWNNRIEHARVSVTVPGPVLGAQCSIGTGVGRACTDLSIDGQTVTLQADELAAHTPVTVRLGVEAPAPPQVRVPWSVMWDPILGRSPVLLVVVLGVTALGALAGWAAVRLTVEPPPGFPLQYAPPAGLGPVQCEIIRTEAVPPTALTGALFWLAERGLVRLERLNDDDWRVTGTPGPDGWGVTTPIGQAVISALELDRAPGRFTADGSVRAGAKLTEARTAADKAAREWAFNSGLMVRRRGEWWVRASNVLALVIGILAATRLFLPATIWVLPFAAYFLFSAPGWRPGVGSRRTAEGRRLWSMTEGFHRVLATDSAESRFDFAARRDLYASYLPYAVAGGVAAAWAAKYRQFTGQLPPDPPWVHSAGHRHSNFAAGSFQDSFDSALSSSISAYSATQSSSSSSSGGGGGGGGGAG</sequence>
<comment type="caution">
    <text evidence="5">The sequence shown here is derived from an EMBL/GenBank/DDBJ whole genome shotgun (WGS) entry which is preliminary data.</text>
</comment>
<evidence type="ECO:0000313" key="5">
    <source>
        <dbReference type="EMBL" id="ORU98089.1"/>
    </source>
</evidence>
<organism evidence="5 6">
    <name type="scientific">Mycolicibacterium fallax</name>
    <name type="common">Mycobacterium fallax</name>
    <dbReference type="NCBI Taxonomy" id="1793"/>
    <lineage>
        <taxon>Bacteria</taxon>
        <taxon>Bacillati</taxon>
        <taxon>Actinomycetota</taxon>
        <taxon>Actinomycetes</taxon>
        <taxon>Mycobacteriales</taxon>
        <taxon>Mycobacteriaceae</taxon>
        <taxon>Mycolicibacterium</taxon>
    </lineage>
</organism>
<accession>A0A1X1R1T2</accession>
<feature type="compositionally biased region" description="Gly residues" evidence="1">
    <location>
        <begin position="582"/>
        <end position="593"/>
    </location>
</feature>
<dbReference type="EMBL" id="LQOJ01000060">
    <property type="protein sequence ID" value="ORU98089.1"/>
    <property type="molecule type" value="Genomic_DNA"/>
</dbReference>
<feature type="non-terminal residue" evidence="5">
    <location>
        <position position="593"/>
    </location>
</feature>
<feature type="domain" description="DUF2207" evidence="3">
    <location>
        <begin position="42"/>
        <end position="239"/>
    </location>
</feature>
<dbReference type="Pfam" id="PF20990">
    <property type="entry name" value="DUF2207_C"/>
    <property type="match status" value="1"/>
</dbReference>
<evidence type="ECO:0000256" key="1">
    <source>
        <dbReference type="SAM" id="MobiDB-lite"/>
    </source>
</evidence>
<dbReference type="Pfam" id="PF09972">
    <property type="entry name" value="DUF2207"/>
    <property type="match status" value="1"/>
</dbReference>
<keyword evidence="2" id="KW-0472">Membrane</keyword>
<feature type="transmembrane region" description="Helical" evidence="2">
    <location>
        <begin position="445"/>
        <end position="463"/>
    </location>
</feature>
<evidence type="ECO:0008006" key="7">
    <source>
        <dbReference type="Google" id="ProtNLM"/>
    </source>
</evidence>
<gene>
    <name evidence="5" type="ORF">AWC04_18205</name>
</gene>
<evidence type="ECO:0000259" key="3">
    <source>
        <dbReference type="Pfam" id="PF09972"/>
    </source>
</evidence>
<dbReference type="STRING" id="1793.AWC04_18205"/>
<dbReference type="Proteomes" id="UP000193484">
    <property type="component" value="Unassembled WGS sequence"/>
</dbReference>
<dbReference type="OrthoDB" id="143710at2"/>
<feature type="transmembrane region" description="Helical" evidence="2">
    <location>
        <begin position="266"/>
        <end position="286"/>
    </location>
</feature>
<proteinExistence type="predicted"/>
<protein>
    <recommendedName>
        <fullName evidence="7">DUF2207 domain-containing protein</fullName>
    </recommendedName>
</protein>
<dbReference type="AlphaFoldDB" id="A0A1X1R1T2"/>
<keyword evidence="2" id="KW-0812">Transmembrane</keyword>